<dbReference type="FunFam" id="3.40.50.300:FF:000006">
    <property type="entry name" value="DNA-binding transcriptional regulator NtrC"/>
    <property type="match status" value="1"/>
</dbReference>
<evidence type="ECO:0000313" key="8">
    <source>
        <dbReference type="Proteomes" id="UP000184497"/>
    </source>
</evidence>
<dbReference type="GO" id="GO:0005524">
    <property type="term" value="F:ATP binding"/>
    <property type="evidence" value="ECO:0007669"/>
    <property type="project" value="UniProtKB-KW"/>
</dbReference>
<dbReference type="EMBL" id="FRAQ01000001">
    <property type="protein sequence ID" value="SHK17616.1"/>
    <property type="molecule type" value="Genomic_DNA"/>
</dbReference>
<evidence type="ECO:0000256" key="5">
    <source>
        <dbReference type="ARBA" id="ARBA00023163"/>
    </source>
</evidence>
<dbReference type="Pfam" id="PF00158">
    <property type="entry name" value="Sigma54_activat"/>
    <property type="match status" value="1"/>
</dbReference>
<organism evidence="7 8">
    <name type="scientific">Marinobacter antarcticus</name>
    <dbReference type="NCBI Taxonomy" id="564117"/>
    <lineage>
        <taxon>Bacteria</taxon>
        <taxon>Pseudomonadati</taxon>
        <taxon>Pseudomonadota</taxon>
        <taxon>Gammaproteobacteria</taxon>
        <taxon>Pseudomonadales</taxon>
        <taxon>Marinobacteraceae</taxon>
        <taxon>Marinobacter</taxon>
    </lineage>
</organism>
<keyword evidence="4" id="KW-0238">DNA-binding</keyword>
<reference evidence="8" key="1">
    <citation type="submission" date="2016-11" db="EMBL/GenBank/DDBJ databases">
        <authorList>
            <person name="Varghese N."/>
            <person name="Submissions S."/>
        </authorList>
    </citation>
    <scope>NUCLEOTIDE SEQUENCE [LARGE SCALE GENOMIC DNA]</scope>
    <source>
        <strain evidence="8">CGMCC 1.10835</strain>
    </source>
</reference>
<dbReference type="SUPFAM" id="SSF52540">
    <property type="entry name" value="P-loop containing nucleoside triphosphate hydrolases"/>
    <property type="match status" value="1"/>
</dbReference>
<evidence type="ECO:0000256" key="3">
    <source>
        <dbReference type="ARBA" id="ARBA00023015"/>
    </source>
</evidence>
<evidence type="ECO:0000313" key="7">
    <source>
        <dbReference type="EMBL" id="SHK17616.1"/>
    </source>
</evidence>
<dbReference type="SUPFAM" id="SSF55781">
    <property type="entry name" value="GAF domain-like"/>
    <property type="match status" value="1"/>
</dbReference>
<keyword evidence="2" id="KW-0067">ATP-binding</keyword>
<dbReference type="InterPro" id="IPR003593">
    <property type="entry name" value="AAA+_ATPase"/>
</dbReference>
<dbReference type="InterPro" id="IPR058031">
    <property type="entry name" value="AAA_lid_NorR"/>
</dbReference>
<dbReference type="SMART" id="SM00382">
    <property type="entry name" value="AAA"/>
    <property type="match status" value="1"/>
</dbReference>
<dbReference type="PANTHER" id="PTHR32071:SF117">
    <property type="entry name" value="PTS-DEPENDENT DIHYDROXYACETONE KINASE OPERON REGULATORY PROTEIN-RELATED"/>
    <property type="match status" value="1"/>
</dbReference>
<dbReference type="Gene3D" id="3.30.450.40">
    <property type="match status" value="1"/>
</dbReference>
<name>A0A1M6QBS5_9GAMM</name>
<evidence type="ECO:0000256" key="2">
    <source>
        <dbReference type="ARBA" id="ARBA00022840"/>
    </source>
</evidence>
<evidence type="ECO:0000256" key="1">
    <source>
        <dbReference type="ARBA" id="ARBA00022741"/>
    </source>
</evidence>
<dbReference type="InterPro" id="IPR025943">
    <property type="entry name" value="Sigma_54_int_dom_ATP-bd_2"/>
</dbReference>
<dbReference type="InterPro" id="IPR002078">
    <property type="entry name" value="Sigma_54_int"/>
</dbReference>
<dbReference type="SUPFAM" id="SSF46689">
    <property type="entry name" value="Homeodomain-like"/>
    <property type="match status" value="1"/>
</dbReference>
<dbReference type="InterPro" id="IPR003018">
    <property type="entry name" value="GAF"/>
</dbReference>
<proteinExistence type="predicted"/>
<sequence length="526" mass="58198">MGRMQMELHTGIELAVALTRQTTLPDLLKTATAQLENTFGLTRCWALELDLSGRILHCSNLPEPGEFDCGDFSHPFAHLLQTGKARELTRAASYRLDHLSFQSLIEASDRPKSLWLEPLRGGDGRILGILVLCRDEPDWSGITAQPLYCGLLQLLTHQWVSQLQSRDQVWQRRLLKRSLDNLHDAETVRKRCEILARTLVGPSESMTKLRAQVVRAAGSQLSVLVQGETGCGKDVVARGVHELSDRAGGPMVVVNCAAIPDSLLESELFGHTKGAFSGADQAKEGLLAQANGGTLFLDEIGDMPMALQSKLLRVLESRQFRPLGARQEQHSDFRLVAATHQPLRQSIKDGSFRRDLFYRLSQFPLHVTSLSERLDDLESLSRHFIRLYTEREGTGPLGISSHALQALSTYDFPGNARELRNIIELACLQTPTGDDIQPEVLRLTDLFAELGSTEKHEGATFTSEAPAVSDTDDIRDLKAAAQAFEAAVIRDRLRQYGGNRAQAAESLGLPKRTLAHKCLKYQVAEA</sequence>
<dbReference type="Pfam" id="PF01590">
    <property type="entry name" value="GAF"/>
    <property type="match status" value="1"/>
</dbReference>
<keyword evidence="5" id="KW-0804">Transcription</keyword>
<dbReference type="PANTHER" id="PTHR32071">
    <property type="entry name" value="TRANSCRIPTIONAL REGULATORY PROTEIN"/>
    <property type="match status" value="1"/>
</dbReference>
<dbReference type="InterPro" id="IPR029016">
    <property type="entry name" value="GAF-like_dom_sf"/>
</dbReference>
<dbReference type="PROSITE" id="PS50045">
    <property type="entry name" value="SIGMA54_INTERACT_4"/>
    <property type="match status" value="1"/>
</dbReference>
<dbReference type="Pfam" id="PF02954">
    <property type="entry name" value="HTH_8"/>
    <property type="match status" value="1"/>
</dbReference>
<dbReference type="GO" id="GO:0006355">
    <property type="term" value="P:regulation of DNA-templated transcription"/>
    <property type="evidence" value="ECO:0007669"/>
    <property type="project" value="InterPro"/>
</dbReference>
<feature type="domain" description="Sigma-54 factor interaction" evidence="6">
    <location>
        <begin position="199"/>
        <end position="428"/>
    </location>
</feature>
<dbReference type="Gene3D" id="1.10.10.60">
    <property type="entry name" value="Homeodomain-like"/>
    <property type="match status" value="1"/>
</dbReference>
<protein>
    <submittedName>
        <fullName evidence="7">Sigma-54 specific transcriptional regulator</fullName>
    </submittedName>
</protein>
<dbReference type="Gene3D" id="1.10.8.60">
    <property type="match status" value="1"/>
</dbReference>
<gene>
    <name evidence="7" type="ORF">SAMN05216369_0814</name>
</gene>
<dbReference type="Proteomes" id="UP000184497">
    <property type="component" value="Unassembled WGS sequence"/>
</dbReference>
<keyword evidence="1" id="KW-0547">Nucleotide-binding</keyword>
<dbReference type="InterPro" id="IPR009057">
    <property type="entry name" value="Homeodomain-like_sf"/>
</dbReference>
<dbReference type="PRINTS" id="PR01590">
    <property type="entry name" value="HTHFIS"/>
</dbReference>
<keyword evidence="3" id="KW-0805">Transcription regulation</keyword>
<dbReference type="Gene3D" id="3.40.50.300">
    <property type="entry name" value="P-loop containing nucleotide triphosphate hydrolases"/>
    <property type="match status" value="1"/>
</dbReference>
<evidence type="ECO:0000256" key="4">
    <source>
        <dbReference type="ARBA" id="ARBA00023125"/>
    </source>
</evidence>
<dbReference type="STRING" id="564117.SAMN05216369_0814"/>
<dbReference type="PROSITE" id="PS00676">
    <property type="entry name" value="SIGMA54_INTERACT_2"/>
    <property type="match status" value="1"/>
</dbReference>
<dbReference type="Pfam" id="PF25601">
    <property type="entry name" value="AAA_lid_14"/>
    <property type="match status" value="1"/>
</dbReference>
<dbReference type="CDD" id="cd00009">
    <property type="entry name" value="AAA"/>
    <property type="match status" value="1"/>
</dbReference>
<evidence type="ECO:0000259" key="6">
    <source>
        <dbReference type="PROSITE" id="PS50045"/>
    </source>
</evidence>
<dbReference type="GO" id="GO:0043565">
    <property type="term" value="F:sequence-specific DNA binding"/>
    <property type="evidence" value="ECO:0007669"/>
    <property type="project" value="InterPro"/>
</dbReference>
<dbReference type="InterPro" id="IPR027417">
    <property type="entry name" value="P-loop_NTPase"/>
</dbReference>
<dbReference type="AlphaFoldDB" id="A0A1M6QBS5"/>
<dbReference type="InterPro" id="IPR002197">
    <property type="entry name" value="HTH_Fis"/>
</dbReference>
<accession>A0A1M6QBS5</accession>
<keyword evidence="8" id="KW-1185">Reference proteome</keyword>